<evidence type="ECO:0000313" key="2">
    <source>
        <dbReference type="EMBL" id="RAZ68067.1"/>
    </source>
</evidence>
<keyword evidence="1" id="KW-1133">Transmembrane helix</keyword>
<accession>A0A330GAV3</accession>
<dbReference type="EMBL" id="QMDH01000015">
    <property type="protein sequence ID" value="RAZ68067.1"/>
    <property type="molecule type" value="Genomic_DNA"/>
</dbReference>
<evidence type="ECO:0000313" key="3">
    <source>
        <dbReference type="Proteomes" id="UP000251576"/>
    </source>
</evidence>
<dbReference type="Proteomes" id="UP000251576">
    <property type="component" value="Unassembled WGS sequence"/>
</dbReference>
<reference evidence="2 3" key="1">
    <citation type="submission" date="2018-06" db="EMBL/GenBank/DDBJ databases">
        <title>ACT-28, a chromosomally-encoded AmpC with carbapenemase activity from Enterobacter kobei.</title>
        <authorList>
            <person name="Jousset A.B."/>
            <person name="Oueslati S."/>
            <person name="Bernabeu S."/>
            <person name="Takissian J."/>
            <person name="Creton E."/>
            <person name="Vogel A."/>
            <person name="Cotellon G."/>
            <person name="Bonnin R.A."/>
            <person name="Dortet L."/>
            <person name="Naas T."/>
        </authorList>
    </citation>
    <scope>NUCLEOTIDE SEQUENCE [LARGE SCALE GENOMIC DNA]</scope>
    <source>
        <strain evidence="2 3">99B3</strain>
    </source>
</reference>
<keyword evidence="1" id="KW-0472">Membrane</keyword>
<feature type="transmembrane region" description="Helical" evidence="1">
    <location>
        <begin position="24"/>
        <end position="43"/>
    </location>
</feature>
<proteinExistence type="predicted"/>
<dbReference type="AlphaFoldDB" id="A0A330GAV3"/>
<comment type="caution">
    <text evidence="2">The sequence shown here is derived from an EMBL/GenBank/DDBJ whole genome shotgun (WGS) entry which is preliminary data.</text>
</comment>
<sequence length="85" mass="9469">MPQVFICGEWAAEELKGLSLLPELSFAFVALVTKMFFHLNLIVGTDIRLLCQANFNGLKMMAHCRTLLSKISLTQQSAHFANDSP</sequence>
<protein>
    <submittedName>
        <fullName evidence="2">Uncharacterized protein</fullName>
    </submittedName>
</protein>
<gene>
    <name evidence="2" type="ORF">DP202_09835</name>
</gene>
<keyword evidence="1" id="KW-0812">Transmembrane</keyword>
<name>A0A330GAV3_ENTCL</name>
<evidence type="ECO:0000256" key="1">
    <source>
        <dbReference type="SAM" id="Phobius"/>
    </source>
</evidence>
<organism evidence="2 3">
    <name type="scientific">Enterobacter cloacae</name>
    <dbReference type="NCBI Taxonomy" id="550"/>
    <lineage>
        <taxon>Bacteria</taxon>
        <taxon>Pseudomonadati</taxon>
        <taxon>Pseudomonadota</taxon>
        <taxon>Gammaproteobacteria</taxon>
        <taxon>Enterobacterales</taxon>
        <taxon>Enterobacteriaceae</taxon>
        <taxon>Enterobacter</taxon>
        <taxon>Enterobacter cloacae complex</taxon>
    </lineage>
</organism>